<feature type="transmembrane region" description="Helical" evidence="6">
    <location>
        <begin position="327"/>
        <end position="345"/>
    </location>
</feature>
<evidence type="ECO:0000259" key="8">
    <source>
        <dbReference type="Pfam" id="PF13567"/>
    </source>
</evidence>
<evidence type="ECO:0000256" key="5">
    <source>
        <dbReference type="ARBA" id="ARBA00023136"/>
    </source>
</evidence>
<comment type="caution">
    <text evidence="9">The sequence shown here is derived from an EMBL/GenBank/DDBJ whole genome shotgun (WGS) entry which is preliminary data.</text>
</comment>
<keyword evidence="2" id="KW-1003">Cell membrane</keyword>
<organism evidence="9 10">
    <name type="scientific">Hyphomonas johnsonii MHS-2</name>
    <dbReference type="NCBI Taxonomy" id="1280950"/>
    <lineage>
        <taxon>Bacteria</taxon>
        <taxon>Pseudomonadati</taxon>
        <taxon>Pseudomonadota</taxon>
        <taxon>Alphaproteobacteria</taxon>
        <taxon>Hyphomonadales</taxon>
        <taxon>Hyphomonadaceae</taxon>
        <taxon>Hyphomonas</taxon>
    </lineage>
</organism>
<dbReference type="GO" id="GO:0005886">
    <property type="term" value="C:plasma membrane"/>
    <property type="evidence" value="ECO:0007669"/>
    <property type="project" value="UniProtKB-SubCell"/>
</dbReference>
<reference evidence="9 10" key="1">
    <citation type="journal article" date="2014" name="Antonie Van Leeuwenhoek">
        <title>Hyphomonas beringensis sp. nov. and Hyphomonas chukchiensis sp. nov., isolated from surface seawater of the Bering Sea and Chukchi Sea.</title>
        <authorList>
            <person name="Li C."/>
            <person name="Lai Q."/>
            <person name="Li G."/>
            <person name="Dong C."/>
            <person name="Wang J."/>
            <person name="Liao Y."/>
            <person name="Shao Z."/>
        </authorList>
    </citation>
    <scope>NUCLEOTIDE SEQUENCE [LARGE SCALE GENOMIC DNA]</scope>
    <source>
        <strain evidence="9 10">MHS-2</strain>
    </source>
</reference>
<feature type="transmembrane region" description="Helical" evidence="6">
    <location>
        <begin position="548"/>
        <end position="572"/>
    </location>
</feature>
<dbReference type="PANTHER" id="PTHR30619">
    <property type="entry name" value="DNA INTERNALIZATION/COMPETENCE PROTEIN COMEC/REC2"/>
    <property type="match status" value="1"/>
</dbReference>
<evidence type="ECO:0000256" key="3">
    <source>
        <dbReference type="ARBA" id="ARBA00022692"/>
    </source>
</evidence>
<dbReference type="InterPro" id="IPR052159">
    <property type="entry name" value="Competence_DNA_uptake"/>
</dbReference>
<feature type="transmembrane region" description="Helical" evidence="6">
    <location>
        <begin position="491"/>
        <end position="510"/>
    </location>
</feature>
<dbReference type="STRING" id="1280950.HJO_03390"/>
<feature type="transmembrane region" description="Helical" evidence="6">
    <location>
        <begin position="42"/>
        <end position="58"/>
    </location>
</feature>
<feature type="domain" description="DUF4131" evidence="8">
    <location>
        <begin position="67"/>
        <end position="217"/>
    </location>
</feature>
<feature type="transmembrane region" description="Helical" evidence="6">
    <location>
        <begin position="463"/>
        <end position="484"/>
    </location>
</feature>
<feature type="transmembrane region" description="Helical" evidence="6">
    <location>
        <begin position="522"/>
        <end position="541"/>
    </location>
</feature>
<feature type="transmembrane region" description="Helical" evidence="6">
    <location>
        <begin position="285"/>
        <end position="307"/>
    </location>
</feature>
<dbReference type="InterPro" id="IPR004477">
    <property type="entry name" value="ComEC_N"/>
</dbReference>
<dbReference type="PATRIC" id="fig|1280950.3.peg.690"/>
<name>A0A059FV38_9PROT</name>
<feature type="domain" description="ComEC/Rec2-related protein" evidence="7">
    <location>
        <begin position="264"/>
        <end position="540"/>
    </location>
</feature>
<keyword evidence="10" id="KW-1185">Reference proteome</keyword>
<sequence>MQADISSAVHKHKVSPESKGWAGRLLGLSHGMWSIASIDSRPLLFAFSLCAGAVTYFTLPFEPALGLCLAGWLVMTGLLIAARRRVTFTFLYVLAVVGFGLVTGLAAGAVRTTLVAAPSVAAETRPVMLEGWVAGVEPGAKGPRLRIDVHAIAGFSRADTPKYVRLTHMARLEVAPGRFVRCWAVLRPPPAPTLPGDYDFQRQAWFQQLGAVGYVQGRCRGGTLGAPQGWVNQLKVHLSTFRRNLAAHVNVAAGERAGGFAAALVSGDRSFMAQADQDALRGSGLAHLLAISGLHMGIVGGLVFFLVQRGLVLIEPLALRMPVQKPAAATALLASLAYLVLSGASVSTQRAFIMSAVVFGAVLFDRAAISMRSFAIAMIAVVLLEPESVMTPGFQMSFAASGALIATYEAWSHRRAGRERVLGPVPFAWASLVMTSVVAAAATAPFALYHFDRLAGLGLVANLLAMPVITFVSAPMAAVTLLLTPFGYGDVGLRLFGYSLEIVLAIAHWCNDLAPAKLSMPVAMPGLSLACFAAALALVTTARGAGRLLLCLAAAVPGIWLWVASPALVVHWSQSGDVFVRTTSGGLERIAFADGDGLAPLRFSNLDATACSDQTCRFGTQVGTVVLSQSGADQVACEAGVVLVLSLETSGPAERRDGCAPIHDWASIQAAGGFTAHATGKTLEPDPSVGCVRRPWRGCSTDS</sequence>
<keyword evidence="5 6" id="KW-0472">Membrane</keyword>
<dbReference type="NCBIfam" id="TIGR00360">
    <property type="entry name" value="ComEC_N-term"/>
    <property type="match status" value="1"/>
</dbReference>
<dbReference type="AlphaFoldDB" id="A0A059FV38"/>
<dbReference type="EMBL" id="ARYK01000001">
    <property type="protein sequence ID" value="KCZ94386.1"/>
    <property type="molecule type" value="Genomic_DNA"/>
</dbReference>
<protein>
    <submittedName>
        <fullName evidence="9">ComEC/Rec2-like protein</fullName>
    </submittedName>
</protein>
<dbReference type="InterPro" id="IPR025405">
    <property type="entry name" value="DUF4131"/>
</dbReference>
<feature type="transmembrane region" description="Helical" evidence="6">
    <location>
        <begin position="351"/>
        <end position="369"/>
    </location>
</feature>
<feature type="transmembrane region" description="Helical" evidence="6">
    <location>
        <begin position="89"/>
        <end position="110"/>
    </location>
</feature>
<evidence type="ECO:0000313" key="10">
    <source>
        <dbReference type="Proteomes" id="UP000025171"/>
    </source>
</evidence>
<keyword evidence="4 6" id="KW-1133">Transmembrane helix</keyword>
<dbReference type="Pfam" id="PF13567">
    <property type="entry name" value="DUF4131"/>
    <property type="match status" value="1"/>
</dbReference>
<evidence type="ECO:0000256" key="4">
    <source>
        <dbReference type="ARBA" id="ARBA00022989"/>
    </source>
</evidence>
<dbReference type="Pfam" id="PF03772">
    <property type="entry name" value="Competence"/>
    <property type="match status" value="1"/>
</dbReference>
<dbReference type="PANTHER" id="PTHR30619:SF1">
    <property type="entry name" value="RECOMBINATION PROTEIN 2"/>
    <property type="match status" value="1"/>
</dbReference>
<comment type="subcellular location">
    <subcellularLocation>
        <location evidence="1">Cell membrane</location>
        <topology evidence="1">Multi-pass membrane protein</topology>
    </subcellularLocation>
</comment>
<evidence type="ECO:0000256" key="2">
    <source>
        <dbReference type="ARBA" id="ARBA00022475"/>
    </source>
</evidence>
<evidence type="ECO:0000259" key="7">
    <source>
        <dbReference type="Pfam" id="PF03772"/>
    </source>
</evidence>
<dbReference type="eggNOG" id="COG0658">
    <property type="taxonomic scope" value="Bacteria"/>
</dbReference>
<evidence type="ECO:0000313" key="9">
    <source>
        <dbReference type="EMBL" id="KCZ94386.1"/>
    </source>
</evidence>
<feature type="transmembrane region" description="Helical" evidence="6">
    <location>
        <begin position="64"/>
        <end position="82"/>
    </location>
</feature>
<feature type="transmembrane region" description="Helical" evidence="6">
    <location>
        <begin position="427"/>
        <end position="451"/>
    </location>
</feature>
<keyword evidence="3 6" id="KW-0812">Transmembrane</keyword>
<proteinExistence type="predicted"/>
<gene>
    <name evidence="9" type="ORF">HJO_03390</name>
</gene>
<accession>A0A059FV38</accession>
<evidence type="ECO:0000256" key="1">
    <source>
        <dbReference type="ARBA" id="ARBA00004651"/>
    </source>
</evidence>
<dbReference type="Proteomes" id="UP000025171">
    <property type="component" value="Unassembled WGS sequence"/>
</dbReference>
<evidence type="ECO:0000256" key="6">
    <source>
        <dbReference type="SAM" id="Phobius"/>
    </source>
</evidence>